<dbReference type="GO" id="GO:0000156">
    <property type="term" value="F:phosphorelay response regulator activity"/>
    <property type="evidence" value="ECO:0007669"/>
    <property type="project" value="TreeGrafter"/>
</dbReference>
<dbReference type="PANTHER" id="PTHR48111">
    <property type="entry name" value="REGULATOR OF RPOS"/>
    <property type="match status" value="1"/>
</dbReference>
<evidence type="ECO:0000259" key="9">
    <source>
        <dbReference type="PROSITE" id="PS51755"/>
    </source>
</evidence>
<dbReference type="AlphaFoldDB" id="A0A0S7WS08"/>
<dbReference type="GO" id="GO:0032993">
    <property type="term" value="C:protein-DNA complex"/>
    <property type="evidence" value="ECO:0007669"/>
    <property type="project" value="TreeGrafter"/>
</dbReference>
<feature type="domain" description="OmpR/PhoB-type" evidence="9">
    <location>
        <begin position="132"/>
        <end position="228"/>
    </location>
</feature>
<dbReference type="FunFam" id="3.40.50.2300:FF:000001">
    <property type="entry name" value="DNA-binding response regulator PhoB"/>
    <property type="match status" value="1"/>
</dbReference>
<evidence type="ECO:0000256" key="6">
    <source>
        <dbReference type="PROSITE-ProRule" id="PRU00169"/>
    </source>
</evidence>
<dbReference type="PATRIC" id="fig|1703770.3.peg.1215"/>
<dbReference type="GO" id="GO:0000976">
    <property type="term" value="F:transcription cis-regulatory region binding"/>
    <property type="evidence" value="ECO:0007669"/>
    <property type="project" value="TreeGrafter"/>
</dbReference>
<dbReference type="SUPFAM" id="SSF52172">
    <property type="entry name" value="CheY-like"/>
    <property type="match status" value="1"/>
</dbReference>
<dbReference type="GO" id="GO:0005829">
    <property type="term" value="C:cytosol"/>
    <property type="evidence" value="ECO:0007669"/>
    <property type="project" value="TreeGrafter"/>
</dbReference>
<accession>A0A0S7WS08</accession>
<sequence length="228" mass="25742">MPREHVLIIEDEEDIQEILRYNLEKEGYRVTGAGSGEEGLGKVRADLPDIVLLDLMLPGVDGLEVCKALRRDHRTENIPVIMITVKGDESDIVTGLELGADDYITKPFSPKVVIARIRAVLRRKAMQPRDKDAVIKVDDIVIDPVRHRVTVKGKPLELTYTEFSILAHLARHPGWVFTRYQIVDAVRGMDYPVSDRSVDVQIVGLRKKLASAGEYIETVRGVGYRFRE</sequence>
<protein>
    <submittedName>
        <fullName evidence="10">ArsR family transcriptional regulator</fullName>
    </submittedName>
</protein>
<dbReference type="Proteomes" id="UP000052008">
    <property type="component" value="Unassembled WGS sequence"/>
</dbReference>
<dbReference type="CDD" id="cd00383">
    <property type="entry name" value="trans_reg_C"/>
    <property type="match status" value="1"/>
</dbReference>
<keyword evidence="5" id="KW-0804">Transcription</keyword>
<dbReference type="InterPro" id="IPR039420">
    <property type="entry name" value="WalR-like"/>
</dbReference>
<dbReference type="Gene3D" id="6.10.250.690">
    <property type="match status" value="1"/>
</dbReference>
<proteinExistence type="predicted"/>
<dbReference type="InterPro" id="IPR016032">
    <property type="entry name" value="Sig_transdc_resp-reg_C-effctor"/>
</dbReference>
<evidence type="ECO:0000259" key="8">
    <source>
        <dbReference type="PROSITE" id="PS50110"/>
    </source>
</evidence>
<keyword evidence="1 6" id="KW-0597">Phosphoprotein</keyword>
<evidence type="ECO:0000256" key="3">
    <source>
        <dbReference type="ARBA" id="ARBA00023015"/>
    </source>
</evidence>
<keyword evidence="4 7" id="KW-0238">DNA-binding</keyword>
<feature type="DNA-binding region" description="OmpR/PhoB-type" evidence="7">
    <location>
        <begin position="132"/>
        <end position="228"/>
    </location>
</feature>
<organism evidence="10 11">
    <name type="scientific">candidate division TA06 bacterium DG_24</name>
    <dbReference type="NCBI Taxonomy" id="1703770"/>
    <lineage>
        <taxon>Bacteria</taxon>
        <taxon>Bacteria division TA06</taxon>
    </lineage>
</organism>
<dbReference type="InterPro" id="IPR036388">
    <property type="entry name" value="WH-like_DNA-bd_sf"/>
</dbReference>
<evidence type="ECO:0000256" key="5">
    <source>
        <dbReference type="ARBA" id="ARBA00023163"/>
    </source>
</evidence>
<feature type="domain" description="Response regulatory" evidence="8">
    <location>
        <begin position="5"/>
        <end position="121"/>
    </location>
</feature>
<dbReference type="STRING" id="1703770.AMJ39_06340"/>
<dbReference type="SUPFAM" id="SSF46894">
    <property type="entry name" value="C-terminal effector domain of the bipartite response regulators"/>
    <property type="match status" value="1"/>
</dbReference>
<dbReference type="Gene3D" id="3.40.50.2300">
    <property type="match status" value="1"/>
</dbReference>
<dbReference type="GO" id="GO:0006355">
    <property type="term" value="P:regulation of DNA-templated transcription"/>
    <property type="evidence" value="ECO:0007669"/>
    <property type="project" value="InterPro"/>
</dbReference>
<keyword evidence="3" id="KW-0805">Transcription regulation</keyword>
<reference evidence="10 11" key="1">
    <citation type="journal article" date="2015" name="Microbiome">
        <title>Genomic resolution of linkages in carbon, nitrogen, and sulfur cycling among widespread estuary sediment bacteria.</title>
        <authorList>
            <person name="Baker B.J."/>
            <person name="Lazar C.S."/>
            <person name="Teske A.P."/>
            <person name="Dick G.J."/>
        </authorList>
    </citation>
    <scope>NUCLEOTIDE SEQUENCE [LARGE SCALE GENOMIC DNA]</scope>
    <source>
        <strain evidence="10">DG_24</strain>
    </source>
</reference>
<keyword evidence="2" id="KW-0902">Two-component regulatory system</keyword>
<dbReference type="InterPro" id="IPR001789">
    <property type="entry name" value="Sig_transdc_resp-reg_receiver"/>
</dbReference>
<dbReference type="InterPro" id="IPR001867">
    <property type="entry name" value="OmpR/PhoB-type_DNA-bd"/>
</dbReference>
<evidence type="ECO:0000256" key="2">
    <source>
        <dbReference type="ARBA" id="ARBA00023012"/>
    </source>
</evidence>
<gene>
    <name evidence="10" type="ORF">AMJ39_06340</name>
</gene>
<dbReference type="Gene3D" id="1.10.10.10">
    <property type="entry name" value="Winged helix-like DNA-binding domain superfamily/Winged helix DNA-binding domain"/>
    <property type="match status" value="1"/>
</dbReference>
<evidence type="ECO:0000313" key="10">
    <source>
        <dbReference type="EMBL" id="KPJ52973.1"/>
    </source>
</evidence>
<evidence type="ECO:0000313" key="11">
    <source>
        <dbReference type="Proteomes" id="UP000052008"/>
    </source>
</evidence>
<dbReference type="InterPro" id="IPR011006">
    <property type="entry name" value="CheY-like_superfamily"/>
</dbReference>
<dbReference type="SMART" id="SM00448">
    <property type="entry name" value="REC"/>
    <property type="match status" value="1"/>
</dbReference>
<feature type="modified residue" description="4-aspartylphosphate" evidence="6">
    <location>
        <position position="54"/>
    </location>
</feature>
<dbReference type="PROSITE" id="PS50110">
    <property type="entry name" value="RESPONSE_REGULATORY"/>
    <property type="match status" value="1"/>
</dbReference>
<dbReference type="Pfam" id="PF00072">
    <property type="entry name" value="Response_reg"/>
    <property type="match status" value="1"/>
</dbReference>
<dbReference type="Pfam" id="PF00486">
    <property type="entry name" value="Trans_reg_C"/>
    <property type="match status" value="1"/>
</dbReference>
<dbReference type="PANTHER" id="PTHR48111:SF40">
    <property type="entry name" value="PHOSPHATE REGULON TRANSCRIPTIONAL REGULATORY PROTEIN PHOB"/>
    <property type="match status" value="1"/>
</dbReference>
<evidence type="ECO:0000256" key="1">
    <source>
        <dbReference type="ARBA" id="ARBA00022553"/>
    </source>
</evidence>
<name>A0A0S7WS08_UNCT6</name>
<evidence type="ECO:0000256" key="7">
    <source>
        <dbReference type="PROSITE-ProRule" id="PRU01091"/>
    </source>
</evidence>
<dbReference type="SMART" id="SM00862">
    <property type="entry name" value="Trans_reg_C"/>
    <property type="match status" value="1"/>
</dbReference>
<evidence type="ECO:0000256" key="4">
    <source>
        <dbReference type="ARBA" id="ARBA00023125"/>
    </source>
</evidence>
<dbReference type="EMBL" id="LIZS01000034">
    <property type="protein sequence ID" value="KPJ52973.1"/>
    <property type="molecule type" value="Genomic_DNA"/>
</dbReference>
<comment type="caution">
    <text evidence="10">The sequence shown here is derived from an EMBL/GenBank/DDBJ whole genome shotgun (WGS) entry which is preliminary data.</text>
</comment>
<dbReference type="PROSITE" id="PS51755">
    <property type="entry name" value="OMPR_PHOB"/>
    <property type="match status" value="1"/>
</dbReference>